<evidence type="ECO:0000256" key="8">
    <source>
        <dbReference type="ARBA" id="ARBA00022927"/>
    </source>
</evidence>
<reference evidence="11 12" key="1">
    <citation type="submission" date="2019-10" db="EMBL/GenBank/DDBJ databases">
        <title>Lysobacter alkalisoli sp. nov., isolated from saline-alkaline soil.</title>
        <authorList>
            <person name="Sun J.-Q."/>
        </authorList>
    </citation>
    <scope>NUCLEOTIDE SEQUENCE [LARGE SCALE GENOMIC DNA]</scope>
    <source>
        <strain evidence="11 12">KCTC 42381</strain>
    </source>
</reference>
<dbReference type="GO" id="GO:0015628">
    <property type="term" value="P:protein secretion by the type II secretion system"/>
    <property type="evidence" value="ECO:0007669"/>
    <property type="project" value="InterPro"/>
</dbReference>
<name>A0A508AUQ5_9GAMM</name>
<keyword evidence="6" id="KW-0997">Cell inner membrane</keyword>
<protein>
    <recommendedName>
        <fullName evidence="3">Type II secretion system protein N</fullName>
    </recommendedName>
    <alternativeName>
        <fullName evidence="10">General secretion pathway protein N</fullName>
    </alternativeName>
</protein>
<evidence type="ECO:0000256" key="9">
    <source>
        <dbReference type="ARBA" id="ARBA00023136"/>
    </source>
</evidence>
<dbReference type="EMBL" id="VICD02000100">
    <property type="protein sequence ID" value="KAB8192960.1"/>
    <property type="molecule type" value="Genomic_DNA"/>
</dbReference>
<evidence type="ECO:0000256" key="1">
    <source>
        <dbReference type="ARBA" id="ARBA00004533"/>
    </source>
</evidence>
<evidence type="ECO:0000256" key="6">
    <source>
        <dbReference type="ARBA" id="ARBA00022519"/>
    </source>
</evidence>
<dbReference type="Proteomes" id="UP000320431">
    <property type="component" value="Unassembled WGS sequence"/>
</dbReference>
<comment type="similarity">
    <text evidence="2">Belongs to the GSP N family.</text>
</comment>
<keyword evidence="8" id="KW-0653">Protein transport</keyword>
<evidence type="ECO:0000256" key="4">
    <source>
        <dbReference type="ARBA" id="ARBA00022448"/>
    </source>
</evidence>
<comment type="caution">
    <text evidence="11">The sequence shown here is derived from an EMBL/GenBank/DDBJ whole genome shotgun (WGS) entry which is preliminary data.</text>
</comment>
<keyword evidence="5" id="KW-1003">Cell membrane</keyword>
<evidence type="ECO:0000313" key="12">
    <source>
        <dbReference type="Proteomes" id="UP000320431"/>
    </source>
</evidence>
<dbReference type="Pfam" id="PF01203">
    <property type="entry name" value="T2SSN"/>
    <property type="match status" value="1"/>
</dbReference>
<dbReference type="RefSeq" id="WP_141481865.1">
    <property type="nucleotide sequence ID" value="NZ_VICD02000100.1"/>
</dbReference>
<gene>
    <name evidence="11" type="ORF">FKV24_006980</name>
</gene>
<keyword evidence="4" id="KW-0813">Transport</keyword>
<evidence type="ECO:0000256" key="10">
    <source>
        <dbReference type="ARBA" id="ARBA00030772"/>
    </source>
</evidence>
<comment type="subcellular location">
    <subcellularLocation>
        <location evidence="1">Cell inner membrane</location>
    </subcellularLocation>
</comment>
<evidence type="ECO:0000256" key="3">
    <source>
        <dbReference type="ARBA" id="ARBA00021563"/>
    </source>
</evidence>
<accession>A0A508AUQ5</accession>
<dbReference type="AlphaFoldDB" id="A0A508AUQ5"/>
<dbReference type="GO" id="GO:0015627">
    <property type="term" value="C:type II protein secretion system complex"/>
    <property type="evidence" value="ECO:0007669"/>
    <property type="project" value="InterPro"/>
</dbReference>
<keyword evidence="7" id="KW-0812">Transmembrane</keyword>
<evidence type="ECO:0000256" key="7">
    <source>
        <dbReference type="ARBA" id="ARBA00022692"/>
    </source>
</evidence>
<sequence>MRRRLRLLAVFVAACIAMLVLLLPLRIALDAFAGDGPLQAREVSGSLWSGQLRGARWGAIALDTLDLRLRVLPLLYGQQHWALASPHLRATVVRGRVRGLRDAHGELGLSAHAWPGADLRLNLDGATALFRDGRCENAGGRIGLDLQLDADAGGGDPGPALRLDGRAVCAGPVARIELAPAGSLPPGIEAATIAIDIDANGGYDARATIRSDLPGIALGLQAQGFEPGAAGLERSDRGRLPY</sequence>
<proteinExistence type="inferred from homology"/>
<evidence type="ECO:0000313" key="11">
    <source>
        <dbReference type="EMBL" id="KAB8192960.1"/>
    </source>
</evidence>
<keyword evidence="9" id="KW-0472">Membrane</keyword>
<dbReference type="InterPro" id="IPR022792">
    <property type="entry name" value="T2SS_protein-GspN"/>
</dbReference>
<evidence type="ECO:0000256" key="2">
    <source>
        <dbReference type="ARBA" id="ARBA00007208"/>
    </source>
</evidence>
<dbReference type="GO" id="GO:0005886">
    <property type="term" value="C:plasma membrane"/>
    <property type="evidence" value="ECO:0007669"/>
    <property type="project" value="UniProtKB-SubCell"/>
</dbReference>
<organism evidence="11 12">
    <name type="scientific">Marilutibacter maris</name>
    <dbReference type="NCBI Taxonomy" id="1605891"/>
    <lineage>
        <taxon>Bacteria</taxon>
        <taxon>Pseudomonadati</taxon>
        <taxon>Pseudomonadota</taxon>
        <taxon>Gammaproteobacteria</taxon>
        <taxon>Lysobacterales</taxon>
        <taxon>Lysobacteraceae</taxon>
        <taxon>Marilutibacter</taxon>
    </lineage>
</organism>
<evidence type="ECO:0000256" key="5">
    <source>
        <dbReference type="ARBA" id="ARBA00022475"/>
    </source>
</evidence>